<evidence type="ECO:0000313" key="2">
    <source>
        <dbReference type="Proteomes" id="UP000039324"/>
    </source>
</evidence>
<gene>
    <name evidence="1" type="ORF">PBRA_009087</name>
</gene>
<dbReference type="EMBL" id="CDSF01000130">
    <property type="protein sequence ID" value="CEP02503.1"/>
    <property type="molecule type" value="Genomic_DNA"/>
</dbReference>
<sequence>MPALTVNCPLERLYTTYPNPAALLRLPSCRVIVSSQHYDRLTPTYQAAPLRVAPPRRPSPAPRAASFSVVSSASFAPHMRKFPVLRMASVTALSHSSSAFVMAPSRHSNPIFMPVSS</sequence>
<evidence type="ECO:0000313" key="1">
    <source>
        <dbReference type="EMBL" id="CEP02503.1"/>
    </source>
</evidence>
<keyword evidence="2" id="KW-1185">Reference proteome</keyword>
<reference evidence="1 2" key="1">
    <citation type="submission" date="2015-02" db="EMBL/GenBank/DDBJ databases">
        <authorList>
            <person name="Chooi Y.-H."/>
        </authorList>
    </citation>
    <scope>NUCLEOTIDE SEQUENCE [LARGE SCALE GENOMIC DNA]</scope>
    <source>
        <strain evidence="1">E3</strain>
    </source>
</reference>
<proteinExistence type="predicted"/>
<accession>A0A0G4J4D3</accession>
<protein>
    <submittedName>
        <fullName evidence="1">Uncharacterized protein</fullName>
    </submittedName>
</protein>
<dbReference type="Proteomes" id="UP000039324">
    <property type="component" value="Unassembled WGS sequence"/>
</dbReference>
<organism evidence="1 2">
    <name type="scientific">Plasmodiophora brassicae</name>
    <name type="common">Clubroot disease agent</name>
    <dbReference type="NCBI Taxonomy" id="37360"/>
    <lineage>
        <taxon>Eukaryota</taxon>
        <taxon>Sar</taxon>
        <taxon>Rhizaria</taxon>
        <taxon>Endomyxa</taxon>
        <taxon>Phytomyxea</taxon>
        <taxon>Plasmodiophorida</taxon>
        <taxon>Plasmodiophoridae</taxon>
        <taxon>Plasmodiophora</taxon>
    </lineage>
</organism>
<dbReference type="AlphaFoldDB" id="A0A0G4J4D3"/>
<name>A0A0G4J4D3_PLABS</name>